<keyword evidence="1" id="KW-0472">Membrane</keyword>
<accession>A0A381WWZ8</accession>
<evidence type="ECO:0000313" key="2">
    <source>
        <dbReference type="EMBL" id="SVA56872.1"/>
    </source>
</evidence>
<protein>
    <submittedName>
        <fullName evidence="2">Uncharacterized protein</fullName>
    </submittedName>
</protein>
<organism evidence="2">
    <name type="scientific">marine metagenome</name>
    <dbReference type="NCBI Taxonomy" id="408172"/>
    <lineage>
        <taxon>unclassified sequences</taxon>
        <taxon>metagenomes</taxon>
        <taxon>ecological metagenomes</taxon>
    </lineage>
</organism>
<reference evidence="2" key="1">
    <citation type="submission" date="2018-05" db="EMBL/GenBank/DDBJ databases">
        <authorList>
            <person name="Lanie J.A."/>
            <person name="Ng W.-L."/>
            <person name="Kazmierczak K.M."/>
            <person name="Andrzejewski T.M."/>
            <person name="Davidsen T.M."/>
            <person name="Wayne K.J."/>
            <person name="Tettelin H."/>
            <person name="Glass J.I."/>
            <person name="Rusch D."/>
            <person name="Podicherti R."/>
            <person name="Tsui H.-C.T."/>
            <person name="Winkler M.E."/>
        </authorList>
    </citation>
    <scope>NUCLEOTIDE SEQUENCE</scope>
</reference>
<sequence length="100" mass="11301">MQKYSICGRCKETINGSTYLVSPDGEPEHRHFRCLLVYFPMLKRSLMAASLVGTILILLNQGDFIFTGDFYKGLIWKVPLTYLVPFCVATWGAVTNCESD</sequence>
<dbReference type="AlphaFoldDB" id="A0A381WWZ8"/>
<feature type="transmembrane region" description="Helical" evidence="1">
    <location>
        <begin position="45"/>
        <end position="62"/>
    </location>
</feature>
<dbReference type="InterPro" id="IPR047700">
    <property type="entry name" value="NrtS-like"/>
</dbReference>
<feature type="transmembrane region" description="Helical" evidence="1">
    <location>
        <begin position="74"/>
        <end position="94"/>
    </location>
</feature>
<gene>
    <name evidence="2" type="ORF">METZ01_LOCUS109726</name>
</gene>
<evidence type="ECO:0000256" key="1">
    <source>
        <dbReference type="SAM" id="Phobius"/>
    </source>
</evidence>
<keyword evidence="1" id="KW-0812">Transmembrane</keyword>
<keyword evidence="1" id="KW-1133">Transmembrane helix</keyword>
<proteinExistence type="predicted"/>
<dbReference type="EMBL" id="UINC01013118">
    <property type="protein sequence ID" value="SVA56872.1"/>
    <property type="molecule type" value="Genomic_DNA"/>
</dbReference>
<name>A0A381WWZ8_9ZZZZ</name>
<dbReference type="NCBIfam" id="NF038050">
    <property type="entry name" value="NrtS"/>
    <property type="match status" value="1"/>
</dbReference>